<dbReference type="InterPro" id="IPR014721">
    <property type="entry name" value="Ribsml_uS5_D2-typ_fold_subgr"/>
</dbReference>
<dbReference type="GO" id="GO:0030677">
    <property type="term" value="C:ribonuclease P complex"/>
    <property type="evidence" value="ECO:0007669"/>
    <property type="project" value="TreeGrafter"/>
</dbReference>
<dbReference type="EC" id="3.1.26.5" evidence="7 8"/>
<comment type="caution">
    <text evidence="9">The sequence shown here is derived from an EMBL/GenBank/DDBJ whole genome shotgun (WGS) entry which is preliminary data.</text>
</comment>
<dbReference type="AlphaFoldDB" id="A0A563DHI1"/>
<evidence type="ECO:0000256" key="2">
    <source>
        <dbReference type="ARBA" id="ARBA00022694"/>
    </source>
</evidence>
<dbReference type="PANTHER" id="PTHR33992">
    <property type="entry name" value="RIBONUCLEASE P PROTEIN COMPONENT"/>
    <property type="match status" value="1"/>
</dbReference>
<dbReference type="InterPro" id="IPR000100">
    <property type="entry name" value="RNase_P"/>
</dbReference>
<sequence>MNQKYSRNEHLKNYKQIQYLFENGVWVNKYPLKLIHCPNLDQATNFHKFGVSVSKRNYKRAVDRNYIKRLLRECFRLNKDQLYSAFSQPHLFMLLYVGKEIITYKDLEDTYKNLLNKCSFKEQV</sequence>
<dbReference type="InterPro" id="IPR020539">
    <property type="entry name" value="RNase_P_CS"/>
</dbReference>
<dbReference type="EMBL" id="SELH01000015">
    <property type="protein sequence ID" value="TWP29274.1"/>
    <property type="molecule type" value="Genomic_DNA"/>
</dbReference>
<comment type="subunit">
    <text evidence="7">Consists of a catalytic RNA component (M1 or rnpB) and a protein subunit.</text>
</comment>
<reference evidence="9 10" key="1">
    <citation type="submission" date="2019-02" db="EMBL/GenBank/DDBJ databases">
        <title>Apibacter muscae sp. nov.: a novel member of the house fly microbiota.</title>
        <authorList>
            <person name="Park R."/>
        </authorList>
    </citation>
    <scope>NUCLEOTIDE SEQUENCE [LARGE SCALE GENOMIC DNA]</scope>
    <source>
        <strain evidence="9 10">AL1</strain>
    </source>
</reference>
<protein>
    <recommendedName>
        <fullName evidence="7 8">Ribonuclease P protein component</fullName>
        <shortName evidence="7">RNase P protein</shortName>
        <shortName evidence="7">RNaseP protein</shortName>
        <ecNumber evidence="7 8">3.1.26.5</ecNumber>
    </recommendedName>
    <alternativeName>
        <fullName evidence="7">Protein C5</fullName>
    </alternativeName>
</protein>
<dbReference type="HAMAP" id="MF_00227">
    <property type="entry name" value="RNase_P"/>
    <property type="match status" value="1"/>
</dbReference>
<evidence type="ECO:0000256" key="3">
    <source>
        <dbReference type="ARBA" id="ARBA00022722"/>
    </source>
</evidence>
<evidence type="ECO:0000256" key="1">
    <source>
        <dbReference type="ARBA" id="ARBA00002663"/>
    </source>
</evidence>
<comment type="catalytic activity">
    <reaction evidence="7">
        <text>Endonucleolytic cleavage of RNA, removing 5'-extranucleotides from tRNA precursor.</text>
        <dbReference type="EC" id="3.1.26.5"/>
    </reaction>
</comment>
<dbReference type="GO" id="GO:0004526">
    <property type="term" value="F:ribonuclease P activity"/>
    <property type="evidence" value="ECO:0007669"/>
    <property type="project" value="UniProtKB-UniRule"/>
</dbReference>
<keyword evidence="3 7" id="KW-0540">Nuclease</keyword>
<dbReference type="SUPFAM" id="SSF54211">
    <property type="entry name" value="Ribosomal protein S5 domain 2-like"/>
    <property type="match status" value="1"/>
</dbReference>
<keyword evidence="6 7" id="KW-0694">RNA-binding</keyword>
<dbReference type="NCBIfam" id="TIGR00188">
    <property type="entry name" value="rnpA"/>
    <property type="match status" value="1"/>
</dbReference>
<dbReference type="GO" id="GO:0000049">
    <property type="term" value="F:tRNA binding"/>
    <property type="evidence" value="ECO:0007669"/>
    <property type="project" value="UniProtKB-UniRule"/>
</dbReference>
<name>A0A563DHI1_9FLAO</name>
<keyword evidence="10" id="KW-1185">Reference proteome</keyword>
<keyword evidence="2 7" id="KW-0819">tRNA processing</keyword>
<evidence type="ECO:0000256" key="4">
    <source>
        <dbReference type="ARBA" id="ARBA00022759"/>
    </source>
</evidence>
<keyword evidence="4 7" id="KW-0255">Endonuclease</keyword>
<dbReference type="Proteomes" id="UP000319499">
    <property type="component" value="Unassembled WGS sequence"/>
</dbReference>
<proteinExistence type="inferred from homology"/>
<organism evidence="9 10">
    <name type="scientific">Apibacter muscae</name>
    <dbReference type="NCBI Taxonomy" id="2509004"/>
    <lineage>
        <taxon>Bacteria</taxon>
        <taxon>Pseudomonadati</taxon>
        <taxon>Bacteroidota</taxon>
        <taxon>Flavobacteriia</taxon>
        <taxon>Flavobacteriales</taxon>
        <taxon>Weeksellaceae</taxon>
        <taxon>Apibacter</taxon>
    </lineage>
</organism>
<dbReference type="OrthoDB" id="1524972at2"/>
<keyword evidence="5 7" id="KW-0378">Hydrolase</keyword>
<dbReference type="GO" id="GO:0001682">
    <property type="term" value="P:tRNA 5'-leader removal"/>
    <property type="evidence" value="ECO:0007669"/>
    <property type="project" value="UniProtKB-UniRule"/>
</dbReference>
<dbReference type="InterPro" id="IPR020568">
    <property type="entry name" value="Ribosomal_Su5_D2-typ_SF"/>
</dbReference>
<evidence type="ECO:0000313" key="9">
    <source>
        <dbReference type="EMBL" id="TWP29274.1"/>
    </source>
</evidence>
<comment type="similarity">
    <text evidence="7">Belongs to the RnpA family.</text>
</comment>
<evidence type="ECO:0000256" key="8">
    <source>
        <dbReference type="NCBIfam" id="TIGR00188"/>
    </source>
</evidence>
<evidence type="ECO:0000256" key="6">
    <source>
        <dbReference type="ARBA" id="ARBA00022884"/>
    </source>
</evidence>
<dbReference type="PANTHER" id="PTHR33992:SF1">
    <property type="entry name" value="RIBONUCLEASE P PROTEIN COMPONENT"/>
    <property type="match status" value="1"/>
</dbReference>
<dbReference type="RefSeq" id="WP_146291913.1">
    <property type="nucleotide sequence ID" value="NZ_SELH01000015.1"/>
</dbReference>
<gene>
    <name evidence="7 9" type="primary">rnpA</name>
    <name evidence="9" type="ORF">ETU09_03385</name>
</gene>
<accession>A0A563DHI1</accession>
<dbReference type="Pfam" id="PF00825">
    <property type="entry name" value="Ribonuclease_P"/>
    <property type="match status" value="1"/>
</dbReference>
<evidence type="ECO:0000313" key="10">
    <source>
        <dbReference type="Proteomes" id="UP000319499"/>
    </source>
</evidence>
<dbReference type="PROSITE" id="PS00648">
    <property type="entry name" value="RIBONUCLEASE_P"/>
    <property type="match status" value="1"/>
</dbReference>
<dbReference type="GO" id="GO:0042781">
    <property type="term" value="F:3'-tRNA processing endoribonuclease activity"/>
    <property type="evidence" value="ECO:0007669"/>
    <property type="project" value="TreeGrafter"/>
</dbReference>
<evidence type="ECO:0000256" key="7">
    <source>
        <dbReference type="HAMAP-Rule" id="MF_00227"/>
    </source>
</evidence>
<comment type="function">
    <text evidence="1 7">RNaseP catalyzes the removal of the 5'-leader sequence from pre-tRNA to produce the mature 5'-terminus. It can also cleave other RNA substrates such as 4.5S RNA. The protein component plays an auxiliary but essential role in vivo by binding to the 5'-leader sequence and broadening the substrate specificity of the ribozyme.</text>
</comment>
<dbReference type="Gene3D" id="3.30.230.10">
    <property type="match status" value="1"/>
</dbReference>
<evidence type="ECO:0000256" key="5">
    <source>
        <dbReference type="ARBA" id="ARBA00022801"/>
    </source>
</evidence>